<feature type="region of interest" description="Disordered" evidence="1">
    <location>
        <begin position="177"/>
        <end position="208"/>
    </location>
</feature>
<dbReference type="EMBL" id="LAYC01000003">
    <property type="protein sequence ID" value="KYK54088.1"/>
    <property type="molecule type" value="Genomic_DNA"/>
</dbReference>
<dbReference type="InParanoid" id="A0A151GAI2"/>
<reference evidence="2 3" key="1">
    <citation type="journal article" date="2016" name="Sci. Rep.">
        <title>Insights into Adaptations to a Near-Obligate Nematode Endoparasitic Lifestyle from the Finished Genome of Drechmeria coniospora.</title>
        <authorList>
            <person name="Zhang L."/>
            <person name="Zhou Z."/>
            <person name="Guo Q."/>
            <person name="Fokkens L."/>
            <person name="Miskei M."/>
            <person name="Pocsi I."/>
            <person name="Zhang W."/>
            <person name="Chen M."/>
            <person name="Wang L."/>
            <person name="Sun Y."/>
            <person name="Donzelli B.G."/>
            <person name="Gibson D.M."/>
            <person name="Nelson D.R."/>
            <person name="Luo J.G."/>
            <person name="Rep M."/>
            <person name="Liu H."/>
            <person name="Yang S."/>
            <person name="Wang J."/>
            <person name="Krasnoff S.B."/>
            <person name="Xu Y."/>
            <person name="Molnar I."/>
            <person name="Lin M."/>
        </authorList>
    </citation>
    <scope>NUCLEOTIDE SEQUENCE [LARGE SCALE GENOMIC DNA]</scope>
    <source>
        <strain evidence="2 3">ARSEF 6962</strain>
    </source>
</reference>
<evidence type="ECO:0000313" key="2">
    <source>
        <dbReference type="EMBL" id="KYK54088.1"/>
    </source>
</evidence>
<protein>
    <submittedName>
        <fullName evidence="2">Uncharacterized protein</fullName>
    </submittedName>
</protein>
<evidence type="ECO:0000256" key="1">
    <source>
        <dbReference type="SAM" id="MobiDB-lite"/>
    </source>
</evidence>
<name>A0A151GAI2_DRECN</name>
<sequence>MYPPGSPRGQVLTVPGNPYCAGEEGRMGGASVDAAAAPTAALERSAPPSFPGRTWYGGAATRDREHLPAPRRRSTLAGKAPLALPEQVQILADRGFVTLPTRTRCRTDGSTCSSFEHRQPPPPPPPPLTQSCPRAASREPAPLPPAISRRPLTIRPRLLCPPPLCVLSLLGPHARAVDDAQGSDGRKGRERRPSCRRNTVSLHVAESKTRSRRLFPHCLETKRQAVVHGSDGTRSDGTRINENRQTHRRTERQIRNCQ</sequence>
<keyword evidence="3" id="KW-1185">Reference proteome</keyword>
<feature type="compositionally biased region" description="Basic and acidic residues" evidence="1">
    <location>
        <begin position="231"/>
        <end position="245"/>
    </location>
</feature>
<feature type="region of interest" description="Disordered" evidence="1">
    <location>
        <begin position="226"/>
        <end position="258"/>
    </location>
</feature>
<feature type="region of interest" description="Disordered" evidence="1">
    <location>
        <begin position="107"/>
        <end position="148"/>
    </location>
</feature>
<dbReference type="Proteomes" id="UP000076580">
    <property type="component" value="Chromosome 03"/>
</dbReference>
<proteinExistence type="predicted"/>
<gene>
    <name evidence="2" type="ORF">DCS_06044</name>
</gene>
<feature type="compositionally biased region" description="Basic and acidic residues" evidence="1">
    <location>
        <begin position="184"/>
        <end position="193"/>
    </location>
</feature>
<dbReference type="GeneID" id="63718687"/>
<evidence type="ECO:0000313" key="3">
    <source>
        <dbReference type="Proteomes" id="UP000076580"/>
    </source>
</evidence>
<comment type="caution">
    <text evidence="2">The sequence shown here is derived from an EMBL/GenBank/DDBJ whole genome shotgun (WGS) entry which is preliminary data.</text>
</comment>
<accession>A0A151GAI2</accession>
<dbReference type="RefSeq" id="XP_040653440.1">
    <property type="nucleotide sequence ID" value="XM_040803336.1"/>
</dbReference>
<dbReference type="AlphaFoldDB" id="A0A151GAI2"/>
<organism evidence="2 3">
    <name type="scientific">Drechmeria coniospora</name>
    <name type="common">Nematophagous fungus</name>
    <name type="synonym">Meria coniospora</name>
    <dbReference type="NCBI Taxonomy" id="98403"/>
    <lineage>
        <taxon>Eukaryota</taxon>
        <taxon>Fungi</taxon>
        <taxon>Dikarya</taxon>
        <taxon>Ascomycota</taxon>
        <taxon>Pezizomycotina</taxon>
        <taxon>Sordariomycetes</taxon>
        <taxon>Hypocreomycetidae</taxon>
        <taxon>Hypocreales</taxon>
        <taxon>Ophiocordycipitaceae</taxon>
        <taxon>Drechmeria</taxon>
    </lineage>
</organism>
<feature type="region of interest" description="Disordered" evidence="1">
    <location>
        <begin position="39"/>
        <end position="80"/>
    </location>
</feature>